<evidence type="ECO:0000313" key="1">
    <source>
        <dbReference type="EMBL" id="SUM32019.1"/>
    </source>
</evidence>
<reference evidence="1 2" key="1">
    <citation type="submission" date="2018-06" db="EMBL/GenBank/DDBJ databases">
        <authorList>
            <consortium name="Pathogen Informatics"/>
            <person name="Doyle S."/>
        </authorList>
    </citation>
    <scope>NUCLEOTIDE SEQUENCE [LARGE SCALE GENOMIC DNA]</scope>
    <source>
        <strain evidence="1 2">NCTC12195</strain>
    </source>
</reference>
<gene>
    <name evidence="1" type="ORF">NCTC12195_01456</name>
</gene>
<protein>
    <submittedName>
        <fullName evidence="1">Uncharacterized protein</fullName>
    </submittedName>
</protein>
<organism evidence="1 2">
    <name type="scientific">Staphylococcus gallinarum</name>
    <dbReference type="NCBI Taxonomy" id="1293"/>
    <lineage>
        <taxon>Bacteria</taxon>
        <taxon>Bacillati</taxon>
        <taxon>Bacillota</taxon>
        <taxon>Bacilli</taxon>
        <taxon>Bacillales</taxon>
        <taxon>Staphylococcaceae</taxon>
        <taxon>Staphylococcus</taxon>
    </lineage>
</organism>
<proteinExistence type="predicted"/>
<dbReference type="Proteomes" id="UP000255277">
    <property type="component" value="Unassembled WGS sequence"/>
</dbReference>
<evidence type="ECO:0000313" key="2">
    <source>
        <dbReference type="Proteomes" id="UP000255277"/>
    </source>
</evidence>
<dbReference type="AlphaFoldDB" id="A0A380FEM7"/>
<sequence length="56" mass="6850">MKLEFFPIVDLKGEQYQYLSEILSYISDLGHETELIKVDYEFQKKCAYYDENYNKR</sequence>
<dbReference type="EMBL" id="UHDK01000001">
    <property type="protein sequence ID" value="SUM32019.1"/>
    <property type="molecule type" value="Genomic_DNA"/>
</dbReference>
<accession>A0A380FEM7</accession>
<name>A0A380FEM7_STAGA</name>